<evidence type="ECO:0000256" key="1">
    <source>
        <dbReference type="ARBA" id="ARBA00010322"/>
    </source>
</evidence>
<dbReference type="RefSeq" id="XP_024572293.1">
    <property type="nucleotide sequence ID" value="XM_024729581.1"/>
</dbReference>
<organism evidence="5 6">
    <name type="scientific">Plasmopara halstedii</name>
    <name type="common">Downy mildew of sunflower</name>
    <dbReference type="NCBI Taxonomy" id="4781"/>
    <lineage>
        <taxon>Eukaryota</taxon>
        <taxon>Sar</taxon>
        <taxon>Stramenopiles</taxon>
        <taxon>Oomycota</taxon>
        <taxon>Peronosporomycetes</taxon>
        <taxon>Peronosporales</taxon>
        <taxon>Peronosporaceae</taxon>
        <taxon>Plasmopara</taxon>
    </lineage>
</organism>
<accession>A0A0P1A5S4</accession>
<dbReference type="NCBIfam" id="NF040713">
    <property type="entry name" value="ZapE"/>
    <property type="match status" value="1"/>
</dbReference>
<dbReference type="EMBL" id="CCYD01000109">
    <property type="protein sequence ID" value="CEG35924.1"/>
    <property type="molecule type" value="Genomic_DNA"/>
</dbReference>
<dbReference type="InterPro" id="IPR005654">
    <property type="entry name" value="ATPase_AFG1-like"/>
</dbReference>
<keyword evidence="3" id="KW-0067">ATP-binding</keyword>
<dbReference type="GO" id="GO:0005739">
    <property type="term" value="C:mitochondrion"/>
    <property type="evidence" value="ECO:0007669"/>
    <property type="project" value="TreeGrafter"/>
</dbReference>
<evidence type="ECO:0000313" key="5">
    <source>
        <dbReference type="EMBL" id="CEG35924.1"/>
    </source>
</evidence>
<reference evidence="6" key="1">
    <citation type="submission" date="2014-09" db="EMBL/GenBank/DDBJ databases">
        <authorList>
            <person name="Sharma Rahul"/>
            <person name="Thines Marco"/>
        </authorList>
    </citation>
    <scope>NUCLEOTIDE SEQUENCE [LARGE SCALE GENOMIC DNA]</scope>
</reference>
<keyword evidence="2" id="KW-0547">Nucleotide-binding</keyword>
<comment type="similarity">
    <text evidence="1">Belongs to the AFG1 ATPase family.</text>
</comment>
<dbReference type="OMA" id="FDEMQIT"/>
<evidence type="ECO:0000256" key="4">
    <source>
        <dbReference type="SAM" id="MobiDB-lite"/>
    </source>
</evidence>
<dbReference type="PANTHER" id="PTHR12169:SF6">
    <property type="entry name" value="AFG1-LIKE ATPASE"/>
    <property type="match status" value="1"/>
</dbReference>
<keyword evidence="6" id="KW-1185">Reference proteome</keyword>
<evidence type="ECO:0000313" key="6">
    <source>
        <dbReference type="Proteomes" id="UP000054928"/>
    </source>
</evidence>
<dbReference type="Pfam" id="PF03969">
    <property type="entry name" value="AFG1_ATPase"/>
    <property type="match status" value="1"/>
</dbReference>
<dbReference type="Proteomes" id="UP000054928">
    <property type="component" value="Unassembled WGS sequence"/>
</dbReference>
<dbReference type="GO" id="GO:0005524">
    <property type="term" value="F:ATP binding"/>
    <property type="evidence" value="ECO:0007669"/>
    <property type="project" value="UniProtKB-KW"/>
</dbReference>
<sequence length="483" mass="56128">MLRHTRWFTPSRLYSTKPSEAYYALVSRGDLTLDTKQAALTRRYFDPLYFRLNNYKIPTNPDVKELRHEQAITIPRGLYIHGGVGTGKSMLLDLFYRCANVQRKRRVHFNTFMLEVQARLNDEKKKHLDLYGRQRHIQLDKTHDVIYQVAHIIAEECHFLCFDEFQVTNVADALIMRKLFGVMFERGIVMVATSNTAPKDLYKEGTNRDYFLPFLNQLNRHTRIVSMESNVDYRFLYEPVNRDETFLSPLTMTIAEKMDAIYQKLLISSDQDSVKKEFNQQNKNLRVPVMLGRILTIQGCVKSGVCRVSFRQLCDTEKGAADYKAIAECFHTLVLDNVPILNMAQHDQVRRFILLIDELYEHRTRLILSSEAADPNGIFQFDDKSVLNASNDENDSNTMENETHNVNKENGIVDGPITSSGTHEFGEYHVGSLVALKDLKIAFQRTVSRLREMQSAHYLEENVHWRSIRTKRREIVQIIDECS</sequence>
<evidence type="ECO:0000256" key="3">
    <source>
        <dbReference type="ARBA" id="ARBA00022840"/>
    </source>
</evidence>
<dbReference type="GO" id="GO:0016887">
    <property type="term" value="F:ATP hydrolysis activity"/>
    <property type="evidence" value="ECO:0007669"/>
    <property type="project" value="InterPro"/>
</dbReference>
<dbReference type="GeneID" id="36395304"/>
<evidence type="ECO:0000256" key="2">
    <source>
        <dbReference type="ARBA" id="ARBA00022741"/>
    </source>
</evidence>
<protein>
    <submittedName>
        <fullName evidence="5">Lactation elevated protein 1</fullName>
    </submittedName>
</protein>
<dbReference type="Gene3D" id="3.40.50.300">
    <property type="entry name" value="P-loop containing nucleotide triphosphate hydrolases"/>
    <property type="match status" value="1"/>
</dbReference>
<feature type="region of interest" description="Disordered" evidence="4">
    <location>
        <begin position="393"/>
        <end position="417"/>
    </location>
</feature>
<dbReference type="PANTHER" id="PTHR12169">
    <property type="entry name" value="ATPASE N2B"/>
    <property type="match status" value="1"/>
</dbReference>
<name>A0A0P1A5S4_PLAHL</name>
<dbReference type="OrthoDB" id="548867at2759"/>
<dbReference type="AlphaFoldDB" id="A0A0P1A5S4"/>
<proteinExistence type="inferred from homology"/>
<dbReference type="InterPro" id="IPR027417">
    <property type="entry name" value="P-loop_NTPase"/>
</dbReference>
<dbReference type="SUPFAM" id="SSF52540">
    <property type="entry name" value="P-loop containing nucleoside triphosphate hydrolases"/>
    <property type="match status" value="1"/>
</dbReference>